<dbReference type="GO" id="GO:0007135">
    <property type="term" value="P:meiosis II"/>
    <property type="evidence" value="ECO:0007669"/>
    <property type="project" value="EnsemblFungi"/>
</dbReference>
<evidence type="ECO:0000256" key="5">
    <source>
        <dbReference type="SAM" id="MobiDB-lite"/>
    </source>
</evidence>
<dbReference type="EMBL" id="HE576756">
    <property type="protein sequence ID" value="CCC70178.1"/>
    <property type="molecule type" value="Genomic_DNA"/>
</dbReference>
<organism evidence="7 8">
    <name type="scientific">Naumovozyma castellii</name>
    <name type="common">Yeast</name>
    <name type="synonym">Saccharomyces castellii</name>
    <dbReference type="NCBI Taxonomy" id="27288"/>
    <lineage>
        <taxon>Eukaryota</taxon>
        <taxon>Fungi</taxon>
        <taxon>Dikarya</taxon>
        <taxon>Ascomycota</taxon>
        <taxon>Saccharomycotina</taxon>
        <taxon>Saccharomycetes</taxon>
        <taxon>Saccharomycetales</taxon>
        <taxon>Saccharomycetaceae</taxon>
        <taxon>Naumovozyma</taxon>
    </lineage>
</organism>
<dbReference type="GO" id="GO:0005634">
    <property type="term" value="C:nucleus"/>
    <property type="evidence" value="ECO:0007669"/>
    <property type="project" value="EnsemblFungi"/>
</dbReference>
<dbReference type="GO" id="GO:0044732">
    <property type="term" value="C:mitotic spindle pole body"/>
    <property type="evidence" value="ECO:0007669"/>
    <property type="project" value="TreeGrafter"/>
</dbReference>
<keyword evidence="3" id="KW-0378">Hydrolase</keyword>
<dbReference type="GO" id="GO:0051307">
    <property type="term" value="P:meiotic chromosome separation"/>
    <property type="evidence" value="ECO:0007669"/>
    <property type="project" value="TreeGrafter"/>
</dbReference>
<evidence type="ECO:0000313" key="8">
    <source>
        <dbReference type="Proteomes" id="UP000001640"/>
    </source>
</evidence>
<dbReference type="InterPro" id="IPR030397">
    <property type="entry name" value="SEPARIN_core_dom"/>
</dbReference>
<accession>G0VFB3</accession>
<dbReference type="GeneID" id="96903811"/>
<feature type="region of interest" description="Disordered" evidence="5">
    <location>
        <begin position="1"/>
        <end position="38"/>
    </location>
</feature>
<dbReference type="GO" id="GO:1902104">
    <property type="term" value="P:positive regulation of metaphase/anaphase transition of meiotic cell cycle"/>
    <property type="evidence" value="ECO:0007669"/>
    <property type="project" value="EnsemblFungi"/>
</dbReference>
<evidence type="ECO:0000256" key="4">
    <source>
        <dbReference type="ARBA" id="ARBA00022829"/>
    </source>
</evidence>
<dbReference type="InParanoid" id="G0VFB3"/>
<evidence type="ECO:0000313" key="7">
    <source>
        <dbReference type="EMBL" id="CCC70178.1"/>
    </source>
</evidence>
<gene>
    <name evidence="7" type="primary">NCAS0E01080</name>
    <name evidence="7" type="ordered locus">NCAS_0E01080</name>
</gene>
<dbReference type="OrthoDB" id="10255632at2759"/>
<dbReference type="OMA" id="SRDVCHL"/>
<dbReference type="GO" id="GO:0032888">
    <property type="term" value="P:regulation of mitotic spindle elongation"/>
    <property type="evidence" value="ECO:0007669"/>
    <property type="project" value="EnsemblFungi"/>
</dbReference>
<feature type="compositionally biased region" description="Polar residues" evidence="5">
    <location>
        <begin position="11"/>
        <end position="31"/>
    </location>
</feature>
<dbReference type="GO" id="GO:1990520">
    <property type="term" value="C:separase-securin complex"/>
    <property type="evidence" value="ECO:0007669"/>
    <property type="project" value="EnsemblFungi"/>
</dbReference>
<dbReference type="Proteomes" id="UP000001640">
    <property type="component" value="Chromosome 5"/>
</dbReference>
<evidence type="ECO:0000256" key="3">
    <source>
        <dbReference type="ARBA" id="ARBA00022801"/>
    </source>
</evidence>
<reference evidence="7 8" key="1">
    <citation type="journal article" date="2011" name="Proc. Natl. Acad. Sci. U.S.A.">
        <title>Evolutionary erosion of yeast sex chromosomes by mating-type switching accidents.</title>
        <authorList>
            <person name="Gordon J.L."/>
            <person name="Armisen D."/>
            <person name="Proux-Wera E."/>
            <person name="Oheigeartaigh S.S."/>
            <person name="Byrne K.P."/>
            <person name="Wolfe K.H."/>
        </authorList>
    </citation>
    <scope>NUCLEOTIDE SEQUENCE [LARGE SCALE GENOMIC DNA]</scope>
    <source>
        <strain evidence="8">ATCC 76901 / BCRC 22586 / CBS 4309 / NBRC 1992 / NRRL Y-12630</strain>
    </source>
</reference>
<dbReference type="MEROPS" id="C50.001"/>
<evidence type="ECO:0000256" key="1">
    <source>
        <dbReference type="ARBA" id="ARBA00000451"/>
    </source>
</evidence>
<dbReference type="PANTHER" id="PTHR12792">
    <property type="entry name" value="EXTRA SPINDLE POLES 1-RELATED"/>
    <property type="match status" value="1"/>
</dbReference>
<dbReference type="FunCoup" id="G0VFB3">
    <property type="interactions" value="342"/>
</dbReference>
<keyword evidence="8" id="KW-1185">Reference proteome</keyword>
<protein>
    <recommendedName>
        <fullName evidence="2">separase</fullName>
        <ecNumber evidence="2">3.4.22.49</ecNumber>
    </recommendedName>
</protein>
<dbReference type="GO" id="GO:0072686">
    <property type="term" value="C:mitotic spindle"/>
    <property type="evidence" value="ECO:0007669"/>
    <property type="project" value="TreeGrafter"/>
</dbReference>
<dbReference type="GO" id="GO:0004197">
    <property type="term" value="F:cysteine-type endopeptidase activity"/>
    <property type="evidence" value="ECO:0007669"/>
    <property type="project" value="EnsemblFungi"/>
</dbReference>
<feature type="domain" description="Peptidase C50" evidence="6">
    <location>
        <begin position="1434"/>
        <end position="1533"/>
    </location>
</feature>
<comment type="catalytic activity">
    <reaction evidence="1">
        <text>All bonds known to be hydrolyzed by this endopeptidase have arginine in P1 and an acidic residue in P4. P6 is often occupied by an acidic residue or by a hydroxy-amino-acid residue, the phosphorylation of which enhances cleavage.</text>
        <dbReference type="EC" id="3.4.22.49"/>
    </reaction>
</comment>
<dbReference type="KEGG" id="ncs:NCAS_0E01080"/>
<name>G0VFB3_NAUCA</name>
<dbReference type="STRING" id="1064592.G0VFB3"/>
<dbReference type="InterPro" id="IPR005314">
    <property type="entry name" value="Peptidase_C50"/>
</dbReference>
<evidence type="ECO:0000259" key="6">
    <source>
        <dbReference type="PROSITE" id="PS51700"/>
    </source>
</evidence>
<reference key="2">
    <citation type="submission" date="2011-08" db="EMBL/GenBank/DDBJ databases">
        <title>Genome sequence of Naumovozyma castellii.</title>
        <authorList>
            <person name="Gordon J.L."/>
            <person name="Armisen D."/>
            <person name="Proux-Wera E."/>
            <person name="OhEigeartaigh S.S."/>
            <person name="Byrne K.P."/>
            <person name="Wolfe K.H."/>
        </authorList>
    </citation>
    <scope>NUCLEOTIDE SEQUENCE</scope>
    <source>
        <strain>Type strain:CBS 4309</strain>
    </source>
</reference>
<dbReference type="HOGENOM" id="CLU_243454_0_0_1"/>
<dbReference type="GO" id="GO:0031536">
    <property type="term" value="P:positive regulation of exit from mitosis"/>
    <property type="evidence" value="ECO:0007669"/>
    <property type="project" value="EnsemblFungi"/>
</dbReference>
<dbReference type="GO" id="GO:1904750">
    <property type="term" value="P:negative regulation of protein localization to nucleolus"/>
    <property type="evidence" value="ECO:0007669"/>
    <property type="project" value="EnsemblFungi"/>
</dbReference>
<proteinExistence type="predicted"/>
<dbReference type="GO" id="GO:0006508">
    <property type="term" value="P:proteolysis"/>
    <property type="evidence" value="ECO:0007669"/>
    <property type="project" value="InterPro"/>
</dbReference>
<dbReference type="EC" id="3.4.22.49" evidence="2"/>
<dbReference type="Pfam" id="PF03568">
    <property type="entry name" value="Separin_C"/>
    <property type="match status" value="1"/>
</dbReference>
<evidence type="ECO:0000256" key="2">
    <source>
        <dbReference type="ARBA" id="ARBA00012489"/>
    </source>
</evidence>
<dbReference type="PANTHER" id="PTHR12792:SF0">
    <property type="entry name" value="SEPARIN"/>
    <property type="match status" value="1"/>
</dbReference>
<dbReference type="GO" id="GO:0006915">
    <property type="term" value="P:apoptotic process"/>
    <property type="evidence" value="ECO:0007669"/>
    <property type="project" value="EnsemblFungi"/>
</dbReference>
<dbReference type="GO" id="GO:0000070">
    <property type="term" value="P:mitotic sister chromatid segregation"/>
    <property type="evidence" value="ECO:0007669"/>
    <property type="project" value="EnsemblFungi"/>
</dbReference>
<dbReference type="eggNOG" id="KOG1849">
    <property type="taxonomic scope" value="Eukaryota"/>
</dbReference>
<dbReference type="PROSITE" id="PS51700">
    <property type="entry name" value="SEPARIN"/>
    <property type="match status" value="1"/>
</dbReference>
<dbReference type="GO" id="GO:0005737">
    <property type="term" value="C:cytoplasm"/>
    <property type="evidence" value="ECO:0007669"/>
    <property type="project" value="EnsemblFungi"/>
</dbReference>
<keyword evidence="4" id="KW-0159">Chromosome partition</keyword>
<dbReference type="RefSeq" id="XP_003676539.1">
    <property type="nucleotide sequence ID" value="XM_003676491.1"/>
</dbReference>
<sequence>MSKQEDPLNEVSLNTTTWHSPSKRGQNNELKNFNAYPNKENIPQLHTGRLEKDLDLYYKQISEFIKAQSLQKPQIERIHAVFTTLYRELNRRHLLRHLRALVKEHLIVVVKLINNNFYDYSQSGILCLYNTTNLFKAHDLKDVILADFSESNEFYLSTLKILSFQVILKKKNLKMYEDTIIQAFSHDERYILKDPNIKIHTVVKLLLNFFSILPTFKTLFGLKFLQYIKQFNLSFQTYIKNMDSITFEKQLVRYGSKNIQQLKPYLNSYYINYSKFNSHLTKLMLTDFVGRDLQSHKKTFALLKDHKEISSTSTECYCCLSHSQMDNFVISCHALMSNNDQIHLHTIDAVTFGWSIIRSENFPRNKKMLALLDSTLIFLNSQMKHLEKMQISLVKLIKMLAEVCMDYQEYKRMTNVINVSFNCFVFFRNFDFLKLTAELESKHYLVCHDKSQWKKLIQKFEKFIGSAPEQYQKIELFSYVFNTFLLFNDDSLSFVVEFTETIFLRCFSRLKLTYFIDFHDVSEPMLSILYGNSSITNIPHGDWNNLTEMLFFCVSGRFEINAININQVTTKWYYLYKYKDLIKSIYVLNLDMKKHSSSNLSQLTSSYISKWVQKTSLLNEGISSIEVTFITMLFQYLGFNNFNKCILTLSAALRDHINYFAPLKLEISRWNIQSSINLQLMEQINDEAKLLSTIAPTYTICKLEKLLTFLEAKLDVFTWTNDYEGFQELFMEELPSVRLEVFDLNNQSKMPASQYIKVLLFMTKLFNHSSRLHLARDDITASVIESKRALKLATSLIKKQNKLSQSSRIRLINLVLNSFTQLIEIYIRLGLAKEADYYADQLSKVICDLGEPSVVYRGLHFLHNYYKLVKHEALEIITLQKANKTFDYLDGESDIESVLMFLFDNSEFKKISESLNLFFQDDFNNSFLPLYWQLKMGRPIDDSLCLTTLKSTNSIKKLERDYKHVLGQLESDPFFKNLFESILAVPAVTNIHNTQSDGTMCLMETPTKKKLAFKVNDSPRPSNMTPKSKNLKQKFDKAVALSNLNRIKCCIEDLNLELLNHGDLLNISSLFSLTVTMLSNISKNALEDATLFQRFNLIDLPKRVPMYYDKLLSSIDDDLYTDIKLLPFSSNHEQTRKKQALLSLNESTEFCGLSFDVITIDICSITGNLLLSKLSATNGHKSHLSIPLNRANLRDLDAYSLTFVEAVKELAYIIDESNSTTSVEVTSSIKTKEDRKTWWKSRYELDNRLSSLLHNIETSWFAGLKGLFDQSVVDPSLFEEFKKKFYGILHSNLPSRKQMGKPMTFLQINDWIIELFLKLDPQDDEFISMIEDMIYFTLDILLFQGEENAYDEIDLSMVHIQLEEQIKRYHSKVISNSHKVDHTFLVIGSACHTFPWESLSFMNDLSLSRIPSIKWLESAITRHYEQLIKGVPLTEKISMILNPHGDLERTELRFRETFETIVAKRPSSSLIVNEKPDEEKMLHMMSNCNLFIYVGHGGGEQYVRTREIKRCDNVGPSFLLGCSSASLKYYGGLEPTGTVNSYLLAGSPLVLGNLWDVTDKDIDKFSQSVFEKIGLVMGEDEIIHKRSISRAVNESRQLCHLKFLNGAAPVVYGLPLHFFT</sequence>